<evidence type="ECO:0000256" key="5">
    <source>
        <dbReference type="ARBA" id="ARBA00022692"/>
    </source>
</evidence>
<keyword evidence="8" id="KW-0106">Calcium</keyword>
<evidence type="ECO:0000256" key="4">
    <source>
        <dbReference type="ARBA" id="ARBA00022568"/>
    </source>
</evidence>
<evidence type="ECO:0000313" key="18">
    <source>
        <dbReference type="Ensembl" id="ENSMZEP00005008859.1"/>
    </source>
</evidence>
<dbReference type="Ensembl" id="ENSMZET00005009202.1">
    <property type="protein sequence ID" value="ENSMZEP00005008859.1"/>
    <property type="gene ID" value="ENSMZEG00005006630.1"/>
</dbReference>
<comment type="subcellular location">
    <subcellularLocation>
        <location evidence="1">Endomembrane system</location>
        <topology evidence="1">Multi-pass membrane protein</topology>
    </subcellularLocation>
</comment>
<dbReference type="SUPFAM" id="SSF56784">
    <property type="entry name" value="HAD-like"/>
    <property type="match status" value="2"/>
</dbReference>
<dbReference type="GO" id="GO:0051480">
    <property type="term" value="P:regulation of cytosolic calcium ion concentration"/>
    <property type="evidence" value="ECO:0007669"/>
    <property type="project" value="TreeGrafter"/>
</dbReference>
<dbReference type="InterPro" id="IPR018303">
    <property type="entry name" value="ATPase_P-typ_P_site"/>
</dbReference>
<evidence type="ECO:0000256" key="1">
    <source>
        <dbReference type="ARBA" id="ARBA00004127"/>
    </source>
</evidence>
<reference evidence="18" key="2">
    <citation type="submission" date="2025-08" db="UniProtKB">
        <authorList>
            <consortium name="Ensembl"/>
        </authorList>
    </citation>
    <scope>IDENTIFICATION</scope>
</reference>
<dbReference type="Gene3D" id="1.20.1110.10">
    <property type="entry name" value="Calcium-transporting ATPase, transmembrane domain"/>
    <property type="match status" value="3"/>
</dbReference>
<dbReference type="InterPro" id="IPR001757">
    <property type="entry name" value="P_typ_ATPase"/>
</dbReference>
<dbReference type="Pfam" id="PF00122">
    <property type="entry name" value="E1-E2_ATPase"/>
    <property type="match status" value="1"/>
</dbReference>
<keyword evidence="12 16" id="KW-1133">Transmembrane helix</keyword>
<dbReference type="Proteomes" id="UP000265160">
    <property type="component" value="LG19"/>
</dbReference>
<evidence type="ECO:0000313" key="19">
    <source>
        <dbReference type="Proteomes" id="UP000265160"/>
    </source>
</evidence>
<feature type="transmembrane region" description="Helical" evidence="16">
    <location>
        <begin position="318"/>
        <end position="344"/>
    </location>
</feature>
<organism evidence="18 19">
    <name type="scientific">Maylandia zebra</name>
    <name type="common">zebra mbuna</name>
    <dbReference type="NCBI Taxonomy" id="106582"/>
    <lineage>
        <taxon>Eukaryota</taxon>
        <taxon>Metazoa</taxon>
        <taxon>Chordata</taxon>
        <taxon>Craniata</taxon>
        <taxon>Vertebrata</taxon>
        <taxon>Euteleostomi</taxon>
        <taxon>Actinopterygii</taxon>
        <taxon>Neopterygii</taxon>
        <taxon>Teleostei</taxon>
        <taxon>Neoteleostei</taxon>
        <taxon>Acanthomorphata</taxon>
        <taxon>Ovalentaria</taxon>
        <taxon>Cichlomorphae</taxon>
        <taxon>Cichliformes</taxon>
        <taxon>Cichlidae</taxon>
        <taxon>African cichlids</taxon>
        <taxon>Pseudocrenilabrinae</taxon>
        <taxon>Haplochromini</taxon>
        <taxon>Maylandia</taxon>
        <taxon>Maylandia zebra complex</taxon>
    </lineage>
</organism>
<dbReference type="PANTHER" id="PTHR24093">
    <property type="entry name" value="CATION TRANSPORTING ATPASE"/>
    <property type="match status" value="1"/>
</dbReference>
<evidence type="ECO:0000256" key="9">
    <source>
        <dbReference type="ARBA" id="ARBA00022840"/>
    </source>
</evidence>
<feature type="transmembrane region" description="Helical" evidence="16">
    <location>
        <begin position="554"/>
        <end position="574"/>
    </location>
</feature>
<dbReference type="FunFam" id="1.20.1110.10:FF:000013">
    <property type="entry name" value="Calcium-transporting ATPase"/>
    <property type="match status" value="1"/>
</dbReference>
<dbReference type="AlphaFoldDB" id="A0A3P9BG17"/>
<keyword evidence="13" id="KW-0406">Ion transport</keyword>
<dbReference type="GO" id="GO:0012505">
    <property type="term" value="C:endomembrane system"/>
    <property type="evidence" value="ECO:0007669"/>
    <property type="project" value="UniProtKB-SubCell"/>
</dbReference>
<evidence type="ECO:0000256" key="15">
    <source>
        <dbReference type="SAM" id="MobiDB-lite"/>
    </source>
</evidence>
<feature type="transmembrane region" description="Helical" evidence="16">
    <location>
        <begin position="82"/>
        <end position="103"/>
    </location>
</feature>
<feature type="transmembrane region" description="Helical" evidence="16">
    <location>
        <begin position="36"/>
        <end position="62"/>
    </location>
</feature>
<feature type="domain" description="P-type ATPase A" evidence="17">
    <location>
        <begin position="118"/>
        <end position="199"/>
    </location>
</feature>
<dbReference type="GO" id="GO:0030165">
    <property type="term" value="F:PDZ domain binding"/>
    <property type="evidence" value="ECO:0007669"/>
    <property type="project" value="TreeGrafter"/>
</dbReference>
<evidence type="ECO:0000256" key="12">
    <source>
        <dbReference type="ARBA" id="ARBA00022989"/>
    </source>
</evidence>
<feature type="compositionally biased region" description="Basic and acidic residues" evidence="15">
    <location>
        <begin position="246"/>
        <end position="256"/>
    </location>
</feature>
<dbReference type="PROSITE" id="PS00154">
    <property type="entry name" value="ATPASE_E1_E2"/>
    <property type="match status" value="1"/>
</dbReference>
<evidence type="ECO:0000256" key="3">
    <source>
        <dbReference type="ARBA" id="ARBA00022448"/>
    </source>
</evidence>
<keyword evidence="7" id="KW-0547">Nucleotide-binding</keyword>
<dbReference type="FunFam" id="1.20.1110.10:FF:000002">
    <property type="entry name" value="Calcium-transporting ATPase"/>
    <property type="match status" value="1"/>
</dbReference>
<dbReference type="NCBIfam" id="TIGR01494">
    <property type="entry name" value="ATPase_P-type"/>
    <property type="match status" value="1"/>
</dbReference>
<evidence type="ECO:0000256" key="11">
    <source>
        <dbReference type="ARBA" id="ARBA00022967"/>
    </source>
</evidence>
<keyword evidence="5 16" id="KW-0812">Transmembrane</keyword>
<dbReference type="GO" id="GO:0005886">
    <property type="term" value="C:plasma membrane"/>
    <property type="evidence" value="ECO:0007669"/>
    <property type="project" value="TreeGrafter"/>
</dbReference>
<accession>A0A3P9BG17</accession>
<protein>
    <recommendedName>
        <fullName evidence="2">P-type Ca(2+) transporter</fullName>
        <ecNumber evidence="2">7.2.2.10</ecNumber>
    </recommendedName>
</protein>
<dbReference type="PANTHER" id="PTHR24093:SF523">
    <property type="entry name" value="CALCIUM-TRANSPORTING ATPASE"/>
    <property type="match status" value="1"/>
</dbReference>
<feature type="transmembrane region" description="Helical" evidence="16">
    <location>
        <begin position="268"/>
        <end position="293"/>
    </location>
</feature>
<dbReference type="InterPro" id="IPR036412">
    <property type="entry name" value="HAD-like_sf"/>
</dbReference>
<evidence type="ECO:0000256" key="14">
    <source>
        <dbReference type="ARBA" id="ARBA00023136"/>
    </source>
</evidence>
<evidence type="ECO:0000259" key="17">
    <source>
        <dbReference type="Pfam" id="PF00122"/>
    </source>
</evidence>
<keyword evidence="3" id="KW-0813">Transport</keyword>
<keyword evidence="9" id="KW-0067">ATP-binding</keyword>
<dbReference type="GO" id="GO:0005524">
    <property type="term" value="F:ATP binding"/>
    <property type="evidence" value="ECO:0007669"/>
    <property type="project" value="UniProtKB-KW"/>
</dbReference>
<dbReference type="GO" id="GO:0005388">
    <property type="term" value="F:P-type calcium transporter activity"/>
    <property type="evidence" value="ECO:0007669"/>
    <property type="project" value="UniProtKB-EC"/>
</dbReference>
<dbReference type="SUPFAM" id="SSF81665">
    <property type="entry name" value="Calcium ATPase, transmembrane domain M"/>
    <property type="match status" value="1"/>
</dbReference>
<keyword evidence="11" id="KW-1278">Translocase</keyword>
<keyword evidence="4" id="KW-0109">Calcium transport</keyword>
<dbReference type="SUPFAM" id="SSF81653">
    <property type="entry name" value="Calcium ATPase, transduction domain A"/>
    <property type="match status" value="1"/>
</dbReference>
<dbReference type="GO" id="GO:0016887">
    <property type="term" value="F:ATP hydrolysis activity"/>
    <property type="evidence" value="ECO:0007669"/>
    <property type="project" value="InterPro"/>
</dbReference>
<dbReference type="InterPro" id="IPR023298">
    <property type="entry name" value="ATPase_P-typ_TM_dom_sf"/>
</dbReference>
<keyword evidence="19" id="KW-1185">Reference proteome</keyword>
<evidence type="ECO:0000256" key="16">
    <source>
        <dbReference type="SAM" id="Phobius"/>
    </source>
</evidence>
<evidence type="ECO:0000256" key="2">
    <source>
        <dbReference type="ARBA" id="ARBA00012790"/>
    </source>
</evidence>
<dbReference type="EC" id="7.2.2.10" evidence="2"/>
<name>A0A3P9BG17_9CICH</name>
<keyword evidence="6" id="KW-0479">Metal-binding</keyword>
<keyword evidence="10" id="KW-0460">Magnesium</keyword>
<evidence type="ECO:0000256" key="8">
    <source>
        <dbReference type="ARBA" id="ARBA00022837"/>
    </source>
</evidence>
<evidence type="ECO:0000256" key="6">
    <source>
        <dbReference type="ARBA" id="ARBA00022723"/>
    </source>
</evidence>
<keyword evidence="14 16" id="KW-0472">Membrane</keyword>
<dbReference type="InterPro" id="IPR008250">
    <property type="entry name" value="ATPase_P-typ_transduc_dom_A_sf"/>
</dbReference>
<sequence>SPNRGMLLPLWTYKGGWRCLEQMLSPLRSQKNFLELVWAALQDITLIILVMAAIISLGLSFYHPPSAERHTTVVENEGEAEAEWIEGAAILLSVMVVALVTAFNEWSKEKQFCVIWGIMVGDITQVKYGDLLPADGVLIQGNDLFFFSFPPVDESSITGELDHVKKKLDKDLMLGRPWFRGLGSASVTGRSQHTSYNNLSLFLETRKNKNNKTNKLNVLLTFLLSTVAENKDGPAVEMQPLETESEPEKKKPVQRKEKSILQGKLTRLAVHIGQAGLIMSALTVFILIIRFLIDTFWIQVVVWSYACVPIYVQFLVNFFIIGVTMLVVAVPEGLPLAVTISLAYSVKKMMKDNNLVHHLDTCEMMGSATTICSDKTGTLTMNRMTVVQAFIANRHYKAVPEPDHIPANILDLLVRGIGVNCAYTSKIMVSCKNSHSFKDLVELILPCCSSPYIERIPNIRSTGNSGVKIVPFRRHFRASSGPHVSRVYPGITDSTVFEWRQVVAVQTMGIAGTDVAKEASDIILTDDNFSSIVKAVMWARNVYDSISKFLQFQLTVNVVAVIVAFTGACITQVLSV</sequence>
<reference evidence="18 19" key="1">
    <citation type="journal article" date="2014" name="Nature">
        <title>The genomic substrate for adaptive radiation in African cichlid fish.</title>
        <authorList>
            <person name="Brawand D."/>
            <person name="Wagner C.E."/>
            <person name="Li Y.I."/>
            <person name="Malinsky M."/>
            <person name="Keller I."/>
            <person name="Fan S."/>
            <person name="Simakov O."/>
            <person name="Ng A.Y."/>
            <person name="Lim Z.W."/>
            <person name="Bezault E."/>
            <person name="Turner-Maier J."/>
            <person name="Johnson J."/>
            <person name="Alcazar R."/>
            <person name="Noh H.J."/>
            <person name="Russell P."/>
            <person name="Aken B."/>
            <person name="Alfoldi J."/>
            <person name="Amemiya C."/>
            <person name="Azzouzi N."/>
            <person name="Baroiller J.F."/>
            <person name="Barloy-Hubler F."/>
            <person name="Berlin A."/>
            <person name="Bloomquist R."/>
            <person name="Carleton K.L."/>
            <person name="Conte M.A."/>
            <person name="D'Cotta H."/>
            <person name="Eshel O."/>
            <person name="Gaffney L."/>
            <person name="Galibert F."/>
            <person name="Gante H.F."/>
            <person name="Gnerre S."/>
            <person name="Greuter L."/>
            <person name="Guyon R."/>
            <person name="Haddad N.S."/>
            <person name="Haerty W."/>
            <person name="Harris R.M."/>
            <person name="Hofmann H.A."/>
            <person name="Hourlier T."/>
            <person name="Hulata G."/>
            <person name="Jaffe D.B."/>
            <person name="Lara M."/>
            <person name="Lee A.P."/>
            <person name="MacCallum I."/>
            <person name="Mwaiko S."/>
            <person name="Nikaido M."/>
            <person name="Nishihara H."/>
            <person name="Ozouf-Costaz C."/>
            <person name="Penman D.J."/>
            <person name="Przybylski D."/>
            <person name="Rakotomanga M."/>
            <person name="Renn S.C.P."/>
            <person name="Ribeiro F.J."/>
            <person name="Ron M."/>
            <person name="Salzburger W."/>
            <person name="Sanchez-Pulido L."/>
            <person name="Santos M.E."/>
            <person name="Searle S."/>
            <person name="Sharpe T."/>
            <person name="Swofford R."/>
            <person name="Tan F.J."/>
            <person name="Williams L."/>
            <person name="Young S."/>
            <person name="Yin S."/>
            <person name="Okada N."/>
            <person name="Kocher T.D."/>
            <person name="Miska E.A."/>
            <person name="Lander E.S."/>
            <person name="Venkatesh B."/>
            <person name="Fernald R.D."/>
            <person name="Meyer A."/>
            <person name="Ponting C.P."/>
            <person name="Streelman J.T."/>
            <person name="Lindblad-Toh K."/>
            <person name="Seehausen O."/>
            <person name="Di Palma F."/>
        </authorList>
    </citation>
    <scope>NUCLEOTIDE SEQUENCE</scope>
</reference>
<dbReference type="PRINTS" id="PR00119">
    <property type="entry name" value="CATATPASE"/>
</dbReference>
<dbReference type="GeneTree" id="ENSGT00940000158686"/>
<evidence type="ECO:0000256" key="7">
    <source>
        <dbReference type="ARBA" id="ARBA00022741"/>
    </source>
</evidence>
<reference evidence="18" key="3">
    <citation type="submission" date="2025-09" db="UniProtKB">
        <authorList>
            <consortium name="Ensembl"/>
        </authorList>
    </citation>
    <scope>IDENTIFICATION</scope>
</reference>
<evidence type="ECO:0000256" key="13">
    <source>
        <dbReference type="ARBA" id="ARBA00023065"/>
    </source>
</evidence>
<dbReference type="GO" id="GO:0046872">
    <property type="term" value="F:metal ion binding"/>
    <property type="evidence" value="ECO:0007669"/>
    <property type="project" value="UniProtKB-KW"/>
</dbReference>
<feature type="region of interest" description="Disordered" evidence="15">
    <location>
        <begin position="235"/>
        <end position="256"/>
    </location>
</feature>
<dbReference type="Gene3D" id="2.70.150.10">
    <property type="entry name" value="Calcium-transporting ATPase, cytoplasmic transduction domain A"/>
    <property type="match status" value="1"/>
</dbReference>
<evidence type="ECO:0000256" key="10">
    <source>
        <dbReference type="ARBA" id="ARBA00022842"/>
    </source>
</evidence>
<dbReference type="InterPro" id="IPR059000">
    <property type="entry name" value="ATPase_P-type_domA"/>
</dbReference>
<proteinExistence type="predicted"/>